<dbReference type="RefSeq" id="WP_097156057.1">
    <property type="nucleotide sequence ID" value="NZ_OBEL01000011.1"/>
</dbReference>
<evidence type="ECO:0000313" key="2">
    <source>
        <dbReference type="Proteomes" id="UP000219439"/>
    </source>
</evidence>
<sequence length="65" mass="7578">MIIAEATTKSGKLVQVDERKREDRSEYYPLEYFVLVDGQDLHDFPHNRESVALPFFQACQEGCEQ</sequence>
<organism evidence="1 2">
    <name type="scientific">Cohaesibacter gelatinilyticus</name>
    <dbReference type="NCBI Taxonomy" id="372072"/>
    <lineage>
        <taxon>Bacteria</taxon>
        <taxon>Pseudomonadati</taxon>
        <taxon>Pseudomonadota</taxon>
        <taxon>Alphaproteobacteria</taxon>
        <taxon>Hyphomicrobiales</taxon>
        <taxon>Cohaesibacteraceae</taxon>
    </lineage>
</organism>
<dbReference type="Proteomes" id="UP000219439">
    <property type="component" value="Unassembled WGS sequence"/>
</dbReference>
<keyword evidence="2" id="KW-1185">Reference proteome</keyword>
<evidence type="ECO:0000313" key="1">
    <source>
        <dbReference type="EMBL" id="SNZ21674.1"/>
    </source>
</evidence>
<reference evidence="1 2" key="1">
    <citation type="submission" date="2017-09" db="EMBL/GenBank/DDBJ databases">
        <authorList>
            <person name="Ehlers B."/>
            <person name="Leendertz F.H."/>
        </authorList>
    </citation>
    <scope>NUCLEOTIDE SEQUENCE [LARGE SCALE GENOMIC DNA]</scope>
    <source>
        <strain evidence="1 2">DSM 18289</strain>
    </source>
</reference>
<protein>
    <submittedName>
        <fullName evidence="1">Uncharacterized protein</fullName>
    </submittedName>
</protein>
<dbReference type="AlphaFoldDB" id="A0A285PIY3"/>
<gene>
    <name evidence="1" type="ORF">SAMN06265368_4799</name>
</gene>
<dbReference type="EMBL" id="OBEL01000011">
    <property type="protein sequence ID" value="SNZ21674.1"/>
    <property type="molecule type" value="Genomic_DNA"/>
</dbReference>
<name>A0A285PIY3_9HYPH</name>
<proteinExistence type="predicted"/>
<accession>A0A285PIY3</accession>